<gene>
    <name evidence="1" type="ORF">BpHYR1_027678</name>
</gene>
<comment type="caution">
    <text evidence="1">The sequence shown here is derived from an EMBL/GenBank/DDBJ whole genome shotgun (WGS) entry which is preliminary data.</text>
</comment>
<accession>A0A3M7QD16</accession>
<name>A0A3M7QD16_BRAPC</name>
<keyword evidence="2" id="KW-1185">Reference proteome</keyword>
<dbReference type="Proteomes" id="UP000276133">
    <property type="component" value="Unassembled WGS sequence"/>
</dbReference>
<protein>
    <submittedName>
        <fullName evidence="1">Uncharacterized protein</fullName>
    </submittedName>
</protein>
<dbReference type="EMBL" id="REGN01006530">
    <property type="protein sequence ID" value="RNA09159.1"/>
    <property type="molecule type" value="Genomic_DNA"/>
</dbReference>
<proteinExistence type="predicted"/>
<sequence>MNKSTSFELRLSFISKNLYTHGLSNAIDLPYFEIILQSCYLFYKIKNNKNTLNWFFMAFIKTII</sequence>
<evidence type="ECO:0000313" key="1">
    <source>
        <dbReference type="EMBL" id="RNA09159.1"/>
    </source>
</evidence>
<organism evidence="1 2">
    <name type="scientific">Brachionus plicatilis</name>
    <name type="common">Marine rotifer</name>
    <name type="synonym">Brachionus muelleri</name>
    <dbReference type="NCBI Taxonomy" id="10195"/>
    <lineage>
        <taxon>Eukaryota</taxon>
        <taxon>Metazoa</taxon>
        <taxon>Spiralia</taxon>
        <taxon>Gnathifera</taxon>
        <taxon>Rotifera</taxon>
        <taxon>Eurotatoria</taxon>
        <taxon>Monogononta</taxon>
        <taxon>Pseudotrocha</taxon>
        <taxon>Ploima</taxon>
        <taxon>Brachionidae</taxon>
        <taxon>Brachionus</taxon>
    </lineage>
</organism>
<dbReference type="AlphaFoldDB" id="A0A3M7QD16"/>
<reference evidence="1 2" key="1">
    <citation type="journal article" date="2018" name="Sci. Rep.">
        <title>Genomic signatures of local adaptation to the degree of environmental predictability in rotifers.</title>
        <authorList>
            <person name="Franch-Gras L."/>
            <person name="Hahn C."/>
            <person name="Garcia-Roger E.M."/>
            <person name="Carmona M.J."/>
            <person name="Serra M."/>
            <person name="Gomez A."/>
        </authorList>
    </citation>
    <scope>NUCLEOTIDE SEQUENCE [LARGE SCALE GENOMIC DNA]</scope>
    <source>
        <strain evidence="1">HYR1</strain>
    </source>
</reference>
<evidence type="ECO:0000313" key="2">
    <source>
        <dbReference type="Proteomes" id="UP000276133"/>
    </source>
</evidence>